<dbReference type="HAMAP" id="MF_00147_B">
    <property type="entry name" value="TIM_B"/>
    <property type="match status" value="1"/>
</dbReference>
<dbReference type="GO" id="GO:0006096">
    <property type="term" value="P:glycolytic process"/>
    <property type="evidence" value="ECO:0007669"/>
    <property type="project" value="UniProtKB-UniRule"/>
</dbReference>
<reference evidence="10" key="1">
    <citation type="submission" date="2015-06" db="EMBL/GenBank/DDBJ databases">
        <authorList>
            <person name="Bertelli C."/>
        </authorList>
    </citation>
    <scope>NUCLEOTIDE SEQUENCE [LARGE SCALE GENOMIC DNA]</scope>
    <source>
        <strain evidence="10">CRIB-30</strain>
    </source>
</reference>
<feature type="binding site" evidence="7">
    <location>
        <begin position="12"/>
        <end position="14"/>
    </location>
    <ligand>
        <name>substrate</name>
    </ligand>
</feature>
<dbReference type="PROSITE" id="PS00171">
    <property type="entry name" value="TIM_1"/>
    <property type="match status" value="1"/>
</dbReference>
<dbReference type="EC" id="5.3.1.1" evidence="7 8"/>
<dbReference type="PANTHER" id="PTHR21139:SF42">
    <property type="entry name" value="TRIOSEPHOSPHATE ISOMERASE"/>
    <property type="match status" value="1"/>
</dbReference>
<gene>
    <name evidence="7 9" type="primary">tpiA</name>
    <name evidence="9" type="ORF">ELAC_0747</name>
</gene>
<dbReference type="EMBL" id="CWGJ01000011">
    <property type="protein sequence ID" value="CRX38099.1"/>
    <property type="molecule type" value="Genomic_DNA"/>
</dbReference>
<evidence type="ECO:0000313" key="10">
    <source>
        <dbReference type="Proteomes" id="UP000220251"/>
    </source>
</evidence>
<feature type="binding site" evidence="7">
    <location>
        <position position="215"/>
    </location>
    <ligand>
        <name>substrate</name>
    </ligand>
</feature>
<sequence length="257" mass="27980">MESEASVIIAGNWKMYKTNIEAVDFIRKLGEKIAPTKAQVLLAVPFTAIAPAAKEAEGSLIEIGAQNMNDASEGAFTGEVAAKMLIDAGAKFVILGHSERRRYFNEDDAFINRKVKRALKEGLKVILCVGESLSEREAEKTEEILQNQLKACLDGVSENDIKHLIIAYEPVWAIGTGLNATAPVVEETHLVIRQILATLYSEEVVKKVSIIYGGSVKPANAQAYIDEPNIDGLLVGGASLDLDTFDQIVNYQHHANT</sequence>
<dbReference type="PROSITE" id="PS51440">
    <property type="entry name" value="TIM_2"/>
    <property type="match status" value="1"/>
</dbReference>
<evidence type="ECO:0000256" key="8">
    <source>
        <dbReference type="RuleBase" id="RU363013"/>
    </source>
</evidence>
<keyword evidence="5 7" id="KW-0324">Glycolysis</keyword>
<accession>A0A0H5DR42</accession>
<dbReference type="SUPFAM" id="SSF51351">
    <property type="entry name" value="Triosephosphate isomerase (TIM)"/>
    <property type="match status" value="1"/>
</dbReference>
<proteinExistence type="inferred from homology"/>
<dbReference type="UniPathway" id="UPA00138"/>
<dbReference type="InterPro" id="IPR013785">
    <property type="entry name" value="Aldolase_TIM"/>
</dbReference>
<dbReference type="InterPro" id="IPR000652">
    <property type="entry name" value="Triosephosphate_isomerase"/>
</dbReference>
<comment type="pathway">
    <text evidence="1 7 8">Carbohydrate degradation; glycolysis; D-glyceraldehyde 3-phosphate from glycerone phosphate: step 1/1.</text>
</comment>
<evidence type="ECO:0000256" key="7">
    <source>
        <dbReference type="HAMAP-Rule" id="MF_00147"/>
    </source>
</evidence>
<dbReference type="Pfam" id="PF00121">
    <property type="entry name" value="TIM"/>
    <property type="match status" value="1"/>
</dbReference>
<dbReference type="RefSeq" id="WP_098037949.1">
    <property type="nucleotide sequence ID" value="NZ_CWGJ01000011.1"/>
</dbReference>
<name>A0A0H5DR42_9BACT</name>
<comment type="subcellular location">
    <subcellularLocation>
        <location evidence="7 8">Cytoplasm</location>
    </subcellularLocation>
</comment>
<evidence type="ECO:0000256" key="2">
    <source>
        <dbReference type="ARBA" id="ARBA00007422"/>
    </source>
</evidence>
<dbReference type="Proteomes" id="UP000220251">
    <property type="component" value="Unassembled WGS sequence"/>
</dbReference>
<feature type="binding site" evidence="7">
    <location>
        <begin position="236"/>
        <end position="237"/>
    </location>
    <ligand>
        <name>substrate</name>
    </ligand>
</feature>
<dbReference type="GO" id="GO:0046166">
    <property type="term" value="P:glyceraldehyde-3-phosphate biosynthetic process"/>
    <property type="evidence" value="ECO:0007669"/>
    <property type="project" value="TreeGrafter"/>
</dbReference>
<dbReference type="GO" id="GO:0019563">
    <property type="term" value="P:glycerol catabolic process"/>
    <property type="evidence" value="ECO:0007669"/>
    <property type="project" value="TreeGrafter"/>
</dbReference>
<evidence type="ECO:0000313" key="9">
    <source>
        <dbReference type="EMBL" id="CRX38099.1"/>
    </source>
</evidence>
<evidence type="ECO:0000256" key="1">
    <source>
        <dbReference type="ARBA" id="ARBA00004680"/>
    </source>
</evidence>
<evidence type="ECO:0000256" key="4">
    <source>
        <dbReference type="ARBA" id="ARBA00022490"/>
    </source>
</evidence>
<evidence type="ECO:0000256" key="5">
    <source>
        <dbReference type="ARBA" id="ARBA00023152"/>
    </source>
</evidence>
<dbReference type="InterPro" id="IPR020861">
    <property type="entry name" value="Triosephosphate_isomerase_AS"/>
</dbReference>
<dbReference type="FunFam" id="3.20.20.70:FF:000016">
    <property type="entry name" value="Triosephosphate isomerase"/>
    <property type="match status" value="1"/>
</dbReference>
<dbReference type="OrthoDB" id="9809429at2"/>
<dbReference type="GO" id="GO:0005829">
    <property type="term" value="C:cytosol"/>
    <property type="evidence" value="ECO:0007669"/>
    <property type="project" value="TreeGrafter"/>
</dbReference>
<dbReference type="CDD" id="cd00311">
    <property type="entry name" value="TIM"/>
    <property type="match status" value="1"/>
</dbReference>
<feature type="active site" description="Electrophile" evidence="7">
    <location>
        <position position="97"/>
    </location>
</feature>
<dbReference type="AlphaFoldDB" id="A0A0H5DR42"/>
<comment type="catalytic activity">
    <reaction evidence="7 8">
        <text>D-glyceraldehyde 3-phosphate = dihydroxyacetone phosphate</text>
        <dbReference type="Rhea" id="RHEA:18585"/>
        <dbReference type="ChEBI" id="CHEBI:57642"/>
        <dbReference type="ChEBI" id="CHEBI:59776"/>
        <dbReference type="EC" id="5.3.1.1"/>
    </reaction>
</comment>
<dbReference type="GO" id="GO:0006094">
    <property type="term" value="P:gluconeogenesis"/>
    <property type="evidence" value="ECO:0007669"/>
    <property type="project" value="UniProtKB-UniRule"/>
</dbReference>
<dbReference type="Gene3D" id="3.20.20.70">
    <property type="entry name" value="Aldolase class I"/>
    <property type="match status" value="1"/>
</dbReference>
<dbReference type="UniPathway" id="UPA00109">
    <property type="reaction ID" value="UER00189"/>
</dbReference>
<comment type="similarity">
    <text evidence="2 7 8">Belongs to the triosephosphate isomerase family.</text>
</comment>
<dbReference type="InterPro" id="IPR035990">
    <property type="entry name" value="TIM_sf"/>
</dbReference>
<keyword evidence="10" id="KW-1185">Reference proteome</keyword>
<comment type="pathway">
    <text evidence="7 8">Carbohydrate biosynthesis; gluconeogenesis.</text>
</comment>
<organism evidence="9 10">
    <name type="scientific">Estrella lausannensis</name>
    <dbReference type="NCBI Taxonomy" id="483423"/>
    <lineage>
        <taxon>Bacteria</taxon>
        <taxon>Pseudomonadati</taxon>
        <taxon>Chlamydiota</taxon>
        <taxon>Chlamydiia</taxon>
        <taxon>Parachlamydiales</taxon>
        <taxon>Candidatus Criblamydiaceae</taxon>
        <taxon>Estrella</taxon>
    </lineage>
</organism>
<dbReference type="NCBIfam" id="TIGR00419">
    <property type="entry name" value="tim"/>
    <property type="match status" value="1"/>
</dbReference>
<keyword evidence="4 7" id="KW-0963">Cytoplasm</keyword>
<comment type="function">
    <text evidence="7">Involved in the gluconeogenesis. Catalyzes stereospecifically the conversion of dihydroxyacetone phosphate (DHAP) to D-glyceraldehyde-3-phosphate (G3P).</text>
</comment>
<keyword evidence="3 7" id="KW-0312">Gluconeogenesis</keyword>
<evidence type="ECO:0000256" key="3">
    <source>
        <dbReference type="ARBA" id="ARBA00022432"/>
    </source>
</evidence>
<feature type="binding site" evidence="7">
    <location>
        <position position="175"/>
    </location>
    <ligand>
        <name>substrate</name>
    </ligand>
</feature>
<comment type="subunit">
    <text evidence="7 8">Homodimer.</text>
</comment>
<dbReference type="InterPro" id="IPR022896">
    <property type="entry name" value="TrioseP_Isoase_bac/euk"/>
</dbReference>
<feature type="active site" description="Proton acceptor" evidence="7">
    <location>
        <position position="169"/>
    </location>
</feature>
<evidence type="ECO:0000256" key="6">
    <source>
        <dbReference type="ARBA" id="ARBA00023235"/>
    </source>
</evidence>
<dbReference type="PANTHER" id="PTHR21139">
    <property type="entry name" value="TRIOSEPHOSPHATE ISOMERASE"/>
    <property type="match status" value="1"/>
</dbReference>
<keyword evidence="6 7" id="KW-0413">Isomerase</keyword>
<protein>
    <recommendedName>
        <fullName evidence="7 8">Triosephosphate isomerase</fullName>
        <shortName evidence="7">TIM</shortName>
        <shortName evidence="7">TPI</shortName>
        <ecNumber evidence="7 8">5.3.1.1</ecNumber>
    </recommendedName>
    <alternativeName>
        <fullName evidence="7">Triose-phosphate isomerase</fullName>
    </alternativeName>
</protein>
<dbReference type="GO" id="GO:0004807">
    <property type="term" value="F:triose-phosphate isomerase activity"/>
    <property type="evidence" value="ECO:0007669"/>
    <property type="project" value="UniProtKB-UniRule"/>
</dbReference>